<dbReference type="STRING" id="1758689.SGUI_3226"/>
<keyword evidence="5 9" id="KW-0436">Ligase</keyword>
<dbReference type="UniPathway" id="UPA00253">
    <property type="reaction ID" value="UER00457"/>
</dbReference>
<dbReference type="GO" id="GO:0005829">
    <property type="term" value="C:cytosol"/>
    <property type="evidence" value="ECO:0007669"/>
    <property type="project" value="TreeGrafter"/>
</dbReference>
<name>A0A1B1NGS3_9MICO</name>
<dbReference type="NCBIfam" id="NF009131">
    <property type="entry name" value="PRK12484.1"/>
    <property type="match status" value="1"/>
</dbReference>
<dbReference type="Pfam" id="PF17767">
    <property type="entry name" value="NAPRTase_N"/>
    <property type="match status" value="1"/>
</dbReference>
<evidence type="ECO:0000259" key="12">
    <source>
        <dbReference type="Pfam" id="PF17767"/>
    </source>
</evidence>
<dbReference type="PANTHER" id="PTHR11098:SF8">
    <property type="entry name" value="NICOTINATE PHOSPHORIBOSYLTRANSFERASE PNCB1"/>
    <property type="match status" value="1"/>
</dbReference>
<dbReference type="InterPro" id="IPR006405">
    <property type="entry name" value="Nic_PRibTrfase_pncB"/>
</dbReference>
<reference evidence="13 14" key="1">
    <citation type="submission" date="2016-03" db="EMBL/GenBank/DDBJ databases">
        <title>Shallow-sea hydrothermal system.</title>
        <authorList>
            <person name="Tang K."/>
        </authorList>
    </citation>
    <scope>NUCLEOTIDE SEQUENCE [LARGE SCALE GENOMIC DNA]</scope>
    <source>
        <strain evidence="13 14">JLT9</strain>
    </source>
</reference>
<dbReference type="EC" id="6.3.4.21" evidence="3 9"/>
<dbReference type="PATRIC" id="fig|1758689.4.peg.3368"/>
<evidence type="ECO:0000256" key="5">
    <source>
        <dbReference type="ARBA" id="ARBA00022598"/>
    </source>
</evidence>
<gene>
    <name evidence="13" type="ORF">SGUI_3226</name>
</gene>
<evidence type="ECO:0000256" key="10">
    <source>
        <dbReference type="SAM" id="MobiDB-lite"/>
    </source>
</evidence>
<keyword evidence="14" id="KW-1185">Reference proteome</keyword>
<dbReference type="PIRSF" id="PIRSF000484">
    <property type="entry name" value="NAPRT"/>
    <property type="match status" value="1"/>
</dbReference>
<dbReference type="SUPFAM" id="SSF51690">
    <property type="entry name" value="Nicotinate/Quinolinate PRTase C-terminal domain-like"/>
    <property type="match status" value="1"/>
</dbReference>
<dbReference type="KEGG" id="serj:SGUI_3226"/>
<dbReference type="GO" id="GO:0034355">
    <property type="term" value="P:NAD+ biosynthetic process via the salvage pathway"/>
    <property type="evidence" value="ECO:0007669"/>
    <property type="project" value="TreeGrafter"/>
</dbReference>
<feature type="domain" description="Nicotinate phosphoribosyltransferase N-terminal" evidence="12">
    <location>
        <begin position="7"/>
        <end position="131"/>
    </location>
</feature>
<dbReference type="GO" id="GO:0016757">
    <property type="term" value="F:glycosyltransferase activity"/>
    <property type="evidence" value="ECO:0007669"/>
    <property type="project" value="UniProtKB-KW"/>
</dbReference>
<evidence type="ECO:0000256" key="4">
    <source>
        <dbReference type="ARBA" id="ARBA00022553"/>
    </source>
</evidence>
<feature type="domain" description="Nicotinate/nicotinamide phosphoribosyltransferase" evidence="11">
    <location>
        <begin position="153"/>
        <end position="322"/>
    </location>
</feature>
<evidence type="ECO:0000256" key="7">
    <source>
        <dbReference type="ARBA" id="ARBA00022679"/>
    </source>
</evidence>
<evidence type="ECO:0000256" key="1">
    <source>
        <dbReference type="ARBA" id="ARBA00004952"/>
    </source>
</evidence>
<keyword evidence="7 9" id="KW-0808">Transferase</keyword>
<feature type="region of interest" description="Disordered" evidence="10">
    <location>
        <begin position="400"/>
        <end position="433"/>
    </location>
</feature>
<comment type="similarity">
    <text evidence="2 9">Belongs to the NAPRTase family.</text>
</comment>
<dbReference type="AlphaFoldDB" id="A0A1B1NGS3"/>
<dbReference type="InterPro" id="IPR041525">
    <property type="entry name" value="N/Namide_PRibTrfase"/>
</dbReference>
<keyword evidence="13" id="KW-0328">Glycosyltransferase</keyword>
<dbReference type="Gene3D" id="3.20.140.10">
    <property type="entry name" value="nicotinate phosphoribosyltransferase"/>
    <property type="match status" value="1"/>
</dbReference>
<comment type="PTM">
    <text evidence="9">Transiently phosphorylated on a His residue during the reaction cycle. Phosphorylation strongly increases the affinity for substrates and increases the rate of nicotinate D-ribonucleotide production. Dephosphorylation regenerates the low-affinity form of the enzyme, leading to product release.</text>
</comment>
<evidence type="ECO:0000259" key="11">
    <source>
        <dbReference type="Pfam" id="PF04095"/>
    </source>
</evidence>
<evidence type="ECO:0000313" key="13">
    <source>
        <dbReference type="EMBL" id="ANS80622.1"/>
    </source>
</evidence>
<evidence type="ECO:0000256" key="9">
    <source>
        <dbReference type="RuleBase" id="RU365100"/>
    </source>
</evidence>
<dbReference type="EMBL" id="CP014989">
    <property type="protein sequence ID" value="ANS80622.1"/>
    <property type="molecule type" value="Genomic_DNA"/>
</dbReference>
<keyword evidence="4" id="KW-0597">Phosphoprotein</keyword>
<protein>
    <recommendedName>
        <fullName evidence="3 9">Nicotinate phosphoribosyltransferase</fullName>
        <ecNumber evidence="3 9">6.3.4.21</ecNumber>
    </recommendedName>
</protein>
<comment type="pathway">
    <text evidence="1 9">Cofactor biosynthesis; NAD(+) biosynthesis; nicotinate D-ribonucleotide from nicotinate: step 1/1.</text>
</comment>
<accession>A0A1B1NGS3</accession>
<dbReference type="Gene3D" id="3.20.20.70">
    <property type="entry name" value="Aldolase class I"/>
    <property type="match status" value="1"/>
</dbReference>
<comment type="catalytic activity">
    <reaction evidence="8 9">
        <text>5-phospho-alpha-D-ribose 1-diphosphate + nicotinate + ATP + H2O = nicotinate beta-D-ribonucleotide + ADP + phosphate + diphosphate</text>
        <dbReference type="Rhea" id="RHEA:36163"/>
        <dbReference type="ChEBI" id="CHEBI:15377"/>
        <dbReference type="ChEBI" id="CHEBI:30616"/>
        <dbReference type="ChEBI" id="CHEBI:32544"/>
        <dbReference type="ChEBI" id="CHEBI:33019"/>
        <dbReference type="ChEBI" id="CHEBI:43474"/>
        <dbReference type="ChEBI" id="CHEBI:57502"/>
        <dbReference type="ChEBI" id="CHEBI:58017"/>
        <dbReference type="ChEBI" id="CHEBI:456216"/>
        <dbReference type="EC" id="6.3.4.21"/>
    </reaction>
</comment>
<dbReference type="OrthoDB" id="9770610at2"/>
<dbReference type="NCBIfam" id="TIGR01513">
    <property type="entry name" value="NAPRTase_put"/>
    <property type="match status" value="1"/>
</dbReference>
<proteinExistence type="inferred from homology"/>
<dbReference type="InterPro" id="IPR036068">
    <property type="entry name" value="Nicotinate_pribotase-like_C"/>
</dbReference>
<evidence type="ECO:0000256" key="8">
    <source>
        <dbReference type="ARBA" id="ARBA00048668"/>
    </source>
</evidence>
<dbReference type="GO" id="GO:0004516">
    <property type="term" value="F:nicotinate phosphoribosyltransferase activity"/>
    <property type="evidence" value="ECO:0007669"/>
    <property type="project" value="UniProtKB-UniRule"/>
</dbReference>
<dbReference type="Pfam" id="PF04095">
    <property type="entry name" value="NAPRTase"/>
    <property type="match status" value="1"/>
</dbReference>
<evidence type="ECO:0000256" key="2">
    <source>
        <dbReference type="ARBA" id="ARBA00010897"/>
    </source>
</evidence>
<dbReference type="InterPro" id="IPR013785">
    <property type="entry name" value="Aldolase_TIM"/>
</dbReference>
<dbReference type="SUPFAM" id="SSF54675">
    <property type="entry name" value="Nicotinate/Quinolinate PRTase N-terminal domain-like"/>
    <property type="match status" value="1"/>
</dbReference>
<dbReference type="PANTHER" id="PTHR11098">
    <property type="entry name" value="NICOTINATE PHOSPHORIBOSYLTRANSFERASE"/>
    <property type="match status" value="1"/>
</dbReference>
<sequence length="433" mass="46196">MSPSTALLTDHYELTMIQAALASGHADRRCVFEAFARRLPDGRRYGVVAGTGRALEALRDFRFGEEEIAFLAEHEVVDRPTLDWLADYRFTGDIWGYAEGEVYVPGSPLLVVESTFAEGVVLETLFLSILNHDSAVASAASRMTAVAHGRPCIEMGSRRTHEESAVAAARAAYLAGFASTSNLEAGRRHGIPTMGTAAHSYTLLHDDERQAFATQLQSLGLSTTLLVDTYDVTGAVELAVELAGARLGGVRLDSGDLVNQAFEVRAQLDSLGATGTRIVVTSDLDEHAIAALHAAPVDAYGVGTKVVTGSGHPAAGMVYKLVSRENGAGQMEGVAKASKDKASVGGRKYALRRRSAAGLATEEIIGIQEQPADDGDDRTLLVPLVERGEVVAPTDVHTARAHHERARAELPQSALRMSHGEPALPTTYLDDWS</sequence>
<dbReference type="InterPro" id="IPR040727">
    <property type="entry name" value="NAPRTase_N"/>
</dbReference>
<organism evidence="13 14">
    <name type="scientific">Serinicoccus hydrothermalis</name>
    <dbReference type="NCBI Taxonomy" id="1758689"/>
    <lineage>
        <taxon>Bacteria</taxon>
        <taxon>Bacillati</taxon>
        <taxon>Actinomycetota</taxon>
        <taxon>Actinomycetes</taxon>
        <taxon>Micrococcales</taxon>
        <taxon>Ornithinimicrobiaceae</taxon>
        <taxon>Serinicoccus</taxon>
    </lineage>
</organism>
<dbReference type="InterPro" id="IPR007229">
    <property type="entry name" value="Nic_PRibTrfase-Fam"/>
</dbReference>
<evidence type="ECO:0000313" key="14">
    <source>
        <dbReference type="Proteomes" id="UP000092482"/>
    </source>
</evidence>
<evidence type="ECO:0000256" key="6">
    <source>
        <dbReference type="ARBA" id="ARBA00022642"/>
    </source>
</evidence>
<keyword evidence="6 9" id="KW-0662">Pyridine nucleotide biosynthesis</keyword>
<dbReference type="NCBIfam" id="NF006698">
    <property type="entry name" value="PRK09243.1-5"/>
    <property type="match status" value="1"/>
</dbReference>
<dbReference type="Proteomes" id="UP000092482">
    <property type="component" value="Chromosome"/>
</dbReference>
<comment type="function">
    <text evidence="9">Catalyzes the first step in the biosynthesis of NAD from nicotinic acid, the ATP-dependent synthesis of beta-nicotinate D-ribonucleotide from nicotinate and 5-phospho-D-ribose 1-phosphate.</text>
</comment>
<evidence type="ECO:0000256" key="3">
    <source>
        <dbReference type="ARBA" id="ARBA00013236"/>
    </source>
</evidence>